<accession>A0A067QFB2</accession>
<sequence>MTSLSIYPRKETVNLFTRGKMGDPSTGSSQKSVQNMGTRRILQLLIYHQAKIKPLDVEWTWFAVCRIYRVIFASRILSEWRIVVDGVRLLLQKILVPTTSSRPVRGIDSKWRSSAAK</sequence>
<dbReference type="EMBL" id="KK853606">
    <property type="protein sequence ID" value="KDR06174.1"/>
    <property type="molecule type" value="Genomic_DNA"/>
</dbReference>
<dbReference type="InParanoid" id="A0A067QFB2"/>
<proteinExistence type="predicted"/>
<organism evidence="1 2">
    <name type="scientific">Zootermopsis nevadensis</name>
    <name type="common">Dampwood termite</name>
    <dbReference type="NCBI Taxonomy" id="136037"/>
    <lineage>
        <taxon>Eukaryota</taxon>
        <taxon>Metazoa</taxon>
        <taxon>Ecdysozoa</taxon>
        <taxon>Arthropoda</taxon>
        <taxon>Hexapoda</taxon>
        <taxon>Insecta</taxon>
        <taxon>Pterygota</taxon>
        <taxon>Neoptera</taxon>
        <taxon>Polyneoptera</taxon>
        <taxon>Dictyoptera</taxon>
        <taxon>Blattodea</taxon>
        <taxon>Blattoidea</taxon>
        <taxon>Termitoidae</taxon>
        <taxon>Termopsidae</taxon>
        <taxon>Zootermopsis</taxon>
    </lineage>
</organism>
<dbReference type="Proteomes" id="UP000027135">
    <property type="component" value="Unassembled WGS sequence"/>
</dbReference>
<reference evidence="1 2" key="1">
    <citation type="journal article" date="2014" name="Nat. Commun.">
        <title>Molecular traces of alternative social organization in a termite genome.</title>
        <authorList>
            <person name="Terrapon N."/>
            <person name="Li C."/>
            <person name="Robertson H.M."/>
            <person name="Ji L."/>
            <person name="Meng X."/>
            <person name="Booth W."/>
            <person name="Chen Z."/>
            <person name="Childers C.P."/>
            <person name="Glastad K.M."/>
            <person name="Gokhale K."/>
            <person name="Gowin J."/>
            <person name="Gronenberg W."/>
            <person name="Hermansen R.A."/>
            <person name="Hu H."/>
            <person name="Hunt B.G."/>
            <person name="Huylmans A.K."/>
            <person name="Khalil S.M."/>
            <person name="Mitchell R.D."/>
            <person name="Munoz-Torres M.C."/>
            <person name="Mustard J.A."/>
            <person name="Pan H."/>
            <person name="Reese J.T."/>
            <person name="Scharf M.E."/>
            <person name="Sun F."/>
            <person name="Vogel H."/>
            <person name="Xiao J."/>
            <person name="Yang W."/>
            <person name="Yang Z."/>
            <person name="Yang Z."/>
            <person name="Zhou J."/>
            <person name="Zhu J."/>
            <person name="Brent C.S."/>
            <person name="Elsik C.G."/>
            <person name="Goodisman M.A."/>
            <person name="Liberles D.A."/>
            <person name="Roe R.M."/>
            <person name="Vargo E.L."/>
            <person name="Vilcinskas A."/>
            <person name="Wang J."/>
            <person name="Bornberg-Bauer E."/>
            <person name="Korb J."/>
            <person name="Zhang G."/>
            <person name="Liebig J."/>
        </authorList>
    </citation>
    <scope>NUCLEOTIDE SEQUENCE [LARGE SCALE GENOMIC DNA]</scope>
    <source>
        <tissue evidence="1">Whole organism</tissue>
    </source>
</reference>
<evidence type="ECO:0000313" key="1">
    <source>
        <dbReference type="EMBL" id="KDR06174.1"/>
    </source>
</evidence>
<name>A0A067QFB2_ZOONE</name>
<keyword evidence="2" id="KW-1185">Reference proteome</keyword>
<gene>
    <name evidence="1" type="ORF">L798_03584</name>
</gene>
<dbReference type="AlphaFoldDB" id="A0A067QFB2"/>
<evidence type="ECO:0000313" key="2">
    <source>
        <dbReference type="Proteomes" id="UP000027135"/>
    </source>
</evidence>
<protein>
    <submittedName>
        <fullName evidence="1">Uncharacterized protein</fullName>
    </submittedName>
</protein>